<dbReference type="EMBL" id="CP012508">
    <property type="protein sequence ID" value="ALB22278.1"/>
    <property type="molecule type" value="Genomic_DNA"/>
</dbReference>
<keyword evidence="3 4" id="KW-0560">Oxidoreductase</keyword>
<dbReference type="InterPro" id="IPR016163">
    <property type="entry name" value="Ald_DH_C"/>
</dbReference>
<dbReference type="RefSeq" id="WP_017377761.1">
    <property type="nucleotide sequence ID" value="NZ_CP012508.1"/>
</dbReference>
<evidence type="ECO:0000313" key="5">
    <source>
        <dbReference type="Proteomes" id="UP000029558"/>
    </source>
</evidence>
<dbReference type="PANTHER" id="PTHR43217:SF1">
    <property type="entry name" value="SUCCINATE SEMIALDEHYDE DEHYDROGENASE [NAD(P)+] SAD"/>
    <property type="match status" value="1"/>
</dbReference>
<dbReference type="InterPro" id="IPR015590">
    <property type="entry name" value="Aldehyde_DH_dom"/>
</dbReference>
<dbReference type="SUPFAM" id="SSF53720">
    <property type="entry name" value="ALDH-like"/>
    <property type="match status" value="1"/>
</dbReference>
<dbReference type="PANTHER" id="PTHR43217">
    <property type="entry name" value="SUCCINATE SEMIALDEHYDE DEHYDROGENASE [NAD(P)+] SAD"/>
    <property type="match status" value="1"/>
</dbReference>
<proteinExistence type="inferred from homology"/>
<dbReference type="InterPro" id="IPR016162">
    <property type="entry name" value="Ald_DH_N"/>
</dbReference>
<dbReference type="GO" id="GO:0004030">
    <property type="term" value="F:aldehyde dehydrogenase [NAD(P)+] activity"/>
    <property type="evidence" value="ECO:0007669"/>
    <property type="project" value="InterPro"/>
</dbReference>
<dbReference type="InterPro" id="IPR044148">
    <property type="entry name" value="ALDH_GabD1-like"/>
</dbReference>
<gene>
    <name evidence="4" type="ORF">KU39_1095</name>
</gene>
<dbReference type="InterPro" id="IPR047110">
    <property type="entry name" value="GABD/Sad-like"/>
</dbReference>
<evidence type="ECO:0000256" key="3">
    <source>
        <dbReference type="ARBA" id="ARBA00023002"/>
    </source>
</evidence>
<dbReference type="FunFam" id="3.40.309.10:FF:000009">
    <property type="entry name" value="Aldehyde dehydrogenase A"/>
    <property type="match status" value="1"/>
</dbReference>
<dbReference type="OrthoDB" id="9768731at2"/>
<dbReference type="CDD" id="cd07100">
    <property type="entry name" value="ALDH_SSADH1_GabD1"/>
    <property type="match status" value="1"/>
</dbReference>
<dbReference type="PROSITE" id="PS00070">
    <property type="entry name" value="ALDEHYDE_DEHYDR_CYS"/>
    <property type="match status" value="1"/>
</dbReference>
<name>A0A1L6TAI1_PISSA</name>
<dbReference type="InterPro" id="IPR016160">
    <property type="entry name" value="Ald_DH_CS_CYS"/>
</dbReference>
<dbReference type="Gene3D" id="3.40.605.10">
    <property type="entry name" value="Aldehyde Dehydrogenase, Chain A, domain 1"/>
    <property type="match status" value="1"/>
</dbReference>
<dbReference type="AlphaFoldDB" id="A0A1L6TAI1"/>
<accession>A0A1L6TAI1</accession>
<evidence type="ECO:0000313" key="4">
    <source>
        <dbReference type="EMBL" id="ALB22278.1"/>
    </source>
</evidence>
<comment type="similarity">
    <text evidence="1">Belongs to the aldehyde dehydrogenase family.</text>
</comment>
<organism evidence="4 5">
    <name type="scientific">Piscirickettsia salmonis</name>
    <dbReference type="NCBI Taxonomy" id="1238"/>
    <lineage>
        <taxon>Bacteria</taxon>
        <taxon>Pseudomonadati</taxon>
        <taxon>Pseudomonadota</taxon>
        <taxon>Gammaproteobacteria</taxon>
        <taxon>Thiotrichales</taxon>
        <taxon>Piscirickettsiaceae</taxon>
        <taxon>Piscirickettsia</taxon>
    </lineage>
</organism>
<dbReference type="InterPro" id="IPR016161">
    <property type="entry name" value="Ald_DH/histidinol_DH"/>
</dbReference>
<evidence type="ECO:0000256" key="2">
    <source>
        <dbReference type="ARBA" id="ARBA00022857"/>
    </source>
</evidence>
<dbReference type="Pfam" id="PF00171">
    <property type="entry name" value="Aldedh"/>
    <property type="match status" value="1"/>
</dbReference>
<dbReference type="GO" id="GO:0004777">
    <property type="term" value="F:succinate-semialdehyde dehydrogenase (NAD+) activity"/>
    <property type="evidence" value="ECO:0007669"/>
    <property type="project" value="TreeGrafter"/>
</dbReference>
<evidence type="ECO:0000256" key="1">
    <source>
        <dbReference type="ARBA" id="ARBA00009986"/>
    </source>
</evidence>
<dbReference type="Gene3D" id="3.40.309.10">
    <property type="entry name" value="Aldehyde Dehydrogenase, Chain A, domain 2"/>
    <property type="match status" value="1"/>
</dbReference>
<reference evidence="4 5" key="1">
    <citation type="journal article" date="2014" name="Genome Announc.">
        <title>Comparative Genome Analysis of Two Isolates of the Fish Pathogen Piscirickettsia salmonis from Different Hosts Reveals Major Differences in Virulence-Associated Secretion Systems.</title>
        <authorList>
            <person name="Bohle H."/>
            <person name="Henriquez P."/>
            <person name="Grothusen H."/>
            <person name="Navas E."/>
            <person name="Sandoval A."/>
            <person name="Bustamante F."/>
            <person name="Bustos P."/>
            <person name="Mancilla M."/>
        </authorList>
    </citation>
    <scope>NUCLEOTIDE SEQUENCE [LARGE SCALE GENOMIC DNA]</scope>
    <source>
        <strain evidence="5">B1-32597</strain>
    </source>
</reference>
<protein>
    <submittedName>
        <fullName evidence="4">Aldehyde dehydrogenase family protein</fullName>
        <ecNumber evidence="4">1.2.1.16</ecNumber>
    </submittedName>
</protein>
<keyword evidence="2" id="KW-0521">NADP</keyword>
<dbReference type="EC" id="1.2.1.16" evidence="4"/>
<dbReference type="Proteomes" id="UP000029558">
    <property type="component" value="Chromosome"/>
</dbReference>
<sequence length="456" mass="49642">MAILKVINPATGVLLHQYETMSREEVIAIIDDTASAQQCWERSCWRERKSLMHQLAALLRQEKVACTRIIAEEMGKPVTQAQAEIEKCAVLCEYYAESAEGQLQPELIDAGRVKSYRCYEPLGVILGIMPWNFPFWQVLRFAVPNIMGANAVLLKHAPNSTGAAFMLEKLFVNAGFPKHLFRSLVIDVDLVSTVIEHVDVAGVTLTGSDRAGRAVGVQAAQALKKVVLELGGSDPYLILADADLDLAAEQCVMSRLNNTGQVCIAAKRIIAVDAIYDEFVGKVIECVKTYHCADPMKASTKMGPLARLDLLEQLDQQVQRSVAAGVTCILGGKRAEGEGYYYEPTILVDVKKGTPAYDEELFGPVVSILSAQDETAAINIANDTPFGLGAAIFTRDIKRGEKIARDKIKAGTCAVNTLVASDPRLPFGGIKQSGFGRELAAEGLHEFMNIKTVIID</sequence>